<dbReference type="GO" id="GO:0004519">
    <property type="term" value="F:endonuclease activity"/>
    <property type="evidence" value="ECO:0007669"/>
    <property type="project" value="UniProtKB-KW"/>
</dbReference>
<feature type="compositionally biased region" description="Polar residues" evidence="19">
    <location>
        <begin position="197"/>
        <end position="208"/>
    </location>
</feature>
<evidence type="ECO:0000313" key="22">
    <source>
        <dbReference type="EMBL" id="KAJ0392330.1"/>
    </source>
</evidence>
<keyword evidence="15" id="KW-0917">Virion maturation</keyword>
<feature type="domain" description="CCHC-type" evidence="20">
    <location>
        <begin position="223"/>
        <end position="239"/>
    </location>
</feature>
<keyword evidence="12" id="KW-0229">DNA integration</keyword>
<dbReference type="SMART" id="SM00343">
    <property type="entry name" value="ZnF_C2HC"/>
    <property type="match status" value="1"/>
</dbReference>
<evidence type="ECO:0000256" key="15">
    <source>
        <dbReference type="ARBA" id="ARBA00023113"/>
    </source>
</evidence>
<keyword evidence="2" id="KW-1188">Viral release from host cell</keyword>
<sequence length="1402" mass="158185">MKKPDDLLGNDNYFHWEFNMRMTLARKGLLNHIEGVKMGAELTDEWRAKDMKAYAIIAQGIEVEHQSKIRHTATAKDAWAALRDYYVKRSLQNRVALTRRLHEFRMEEGSNMASHLDRFDELVLSMEAVGDKMDEARQLTILLGSLPQEYETLVTIIENSSSVSMVDVKEKLLKEYEKRQQQESTEGAFRARHHQQKNGPTDMHQQGTYNGGKKKKKYGFKGKCHRCNKVGHKAFECRSKPRETTENETAFAAFNDQSQGWLLDSGASSHMTPSREDYVEYEKLVTPIIVKIADGASMKATGRGSVRFRCGNGEIVTVKDVLHIPTLDRRLLSIPKVTQRGLDVKFGATHCSIWKEDKLVISAKRNGNAYVLNVEHEHAMYISHVGATSEWELWHARSGHPSHKNYQLTQAATEGMPIIGSEPEDLCGGCLKGKMTVESFPKASTTVTTQPLEIVRSDVMGPMKTRSVGGARYVVSFIDDFTGLVKVYFLKAKSEVPTKFTEYKSEMELQCGTKIKILHTDNGGEYKNKRMKAICQKSGIIHQKTVPHSPQQNGMAERMNRTIVEKARSMMHYKCVETKWWAEAVSTAVYLINRTTSKRHKNVTPYELCYKKKPRMDHLRVFGSLGYAHIDESRRTKFDAKSYRCMLLGYASDAKGYKVLDLETNKVKTSRSIVVDEREVGGIYERDNTVTTVYVKRNKNPDGDDWAPDNCGEPPADDVTMHDDDDVDMGEPTPDAPMNIDPTAGTAAPQRIEKHPTMHLTHGPQPLQLEGPRRRELTIGAPLTSDALVFRPTVPRHVRQREQPRVLADDVSGREDRAGGTTSSSYPRIERPAILMLEDGEREHGLSGSDSDEPPSKRTRVDKETALIVSAAHATNDVPRTYEEAINCDESDKWNAAIDKEFAAHERNKTWTIVKRLPDMKTIGTKWVLDKKWKGLELIYKARLVALGCRQLLGVDFFDTYAAVANINSIRLVLAICCAAGYVIEQIDVDTAYLNADLKEDVYLEPPKGMNINSEYVLKLNRALYGLKQAAKAWNETIHQALLDMGFTACGADRCIYKRKNGDEWVYVCLYVDDMIVAAKSASTVSSVKAAIKKRFQIKDLGAVRHLLGMEIKYDREKRDMTIMQQHYIKETVELFGQAQARATENPCDPSVKLSATECPHTEEEKEAMSRTPYRQLIGRLLYVATCTRPDIAFAVSQLGRFASNPGISHWKAAIKVLRYLNTTSDHGLHYSGAMRNNRLTAFSDADWGSNTDDRRSVSGVLLMLNGGPVVFKSKYQRTVALSTSEAEYMALSMCTQEVVWARALMEDLGVKQQEPTVVWEDNQGTIALASNPGYHARTKHVDIRHHFIREKINDGVIKVVYIKTEKKLADILTKGLGTKRLQYLRDAMGIKGAKPDQPHRQ</sequence>
<dbReference type="InterPro" id="IPR001584">
    <property type="entry name" value="Integrase_cat-core"/>
</dbReference>
<dbReference type="InterPro" id="IPR043502">
    <property type="entry name" value="DNA/RNA_pol_sf"/>
</dbReference>
<evidence type="ECO:0000256" key="10">
    <source>
        <dbReference type="ARBA" id="ARBA00022840"/>
    </source>
</evidence>
<dbReference type="Proteomes" id="UP001209570">
    <property type="component" value="Unassembled WGS sequence"/>
</dbReference>
<dbReference type="InterPro" id="IPR012337">
    <property type="entry name" value="RNaseH-like_sf"/>
</dbReference>
<dbReference type="Pfam" id="PF13976">
    <property type="entry name" value="gag_pre-integrs"/>
    <property type="match status" value="1"/>
</dbReference>
<dbReference type="InterPro" id="IPR039537">
    <property type="entry name" value="Retrotran_Ty1/copia-like"/>
</dbReference>
<evidence type="ECO:0000256" key="16">
    <source>
        <dbReference type="ARBA" id="ARBA00023172"/>
    </source>
</evidence>
<evidence type="ECO:0000256" key="5">
    <source>
        <dbReference type="ARBA" id="ARBA00022723"/>
    </source>
</evidence>
<dbReference type="InterPro" id="IPR036875">
    <property type="entry name" value="Znf_CCHC_sf"/>
</dbReference>
<dbReference type="PROSITE" id="PS50158">
    <property type="entry name" value="ZF_CCHC"/>
    <property type="match status" value="1"/>
</dbReference>
<dbReference type="GO" id="GO:0008270">
    <property type="term" value="F:zinc ion binding"/>
    <property type="evidence" value="ECO:0007669"/>
    <property type="project" value="UniProtKB-KW"/>
</dbReference>
<evidence type="ECO:0000256" key="19">
    <source>
        <dbReference type="SAM" id="MobiDB-lite"/>
    </source>
</evidence>
<keyword evidence="18" id="KW-0863">Zinc-finger</keyword>
<keyword evidence="13" id="KW-0695">RNA-directed DNA polymerase</keyword>
<evidence type="ECO:0000256" key="18">
    <source>
        <dbReference type="PROSITE-ProRule" id="PRU00047"/>
    </source>
</evidence>
<evidence type="ECO:0000256" key="12">
    <source>
        <dbReference type="ARBA" id="ARBA00022908"/>
    </source>
</evidence>
<dbReference type="InterPro" id="IPR036397">
    <property type="entry name" value="RNaseH_sf"/>
</dbReference>
<evidence type="ECO:0000256" key="8">
    <source>
        <dbReference type="ARBA" id="ARBA00022759"/>
    </source>
</evidence>
<keyword evidence="14" id="KW-0548">Nucleotidyltransferase</keyword>
<organism evidence="22 23">
    <name type="scientific">Pythium insidiosum</name>
    <name type="common">Pythiosis disease agent</name>
    <dbReference type="NCBI Taxonomy" id="114742"/>
    <lineage>
        <taxon>Eukaryota</taxon>
        <taxon>Sar</taxon>
        <taxon>Stramenopiles</taxon>
        <taxon>Oomycota</taxon>
        <taxon>Peronosporomycetes</taxon>
        <taxon>Pythiales</taxon>
        <taxon>Pythiaceae</taxon>
        <taxon>Pythium</taxon>
    </lineage>
</organism>
<dbReference type="InterPro" id="IPR025724">
    <property type="entry name" value="GAG-pre-integrase_dom"/>
</dbReference>
<reference evidence="22" key="1">
    <citation type="submission" date="2021-12" db="EMBL/GenBank/DDBJ databases">
        <title>Prjna785345.</title>
        <authorList>
            <person name="Rujirawat T."/>
            <person name="Krajaejun T."/>
        </authorList>
    </citation>
    <scope>NUCLEOTIDE SEQUENCE</scope>
    <source>
        <strain evidence="22">Pi057C3</strain>
    </source>
</reference>
<keyword evidence="7" id="KW-0064">Aspartyl protease</keyword>
<evidence type="ECO:0000256" key="17">
    <source>
        <dbReference type="ARBA" id="ARBA00023268"/>
    </source>
</evidence>
<evidence type="ECO:0000256" key="14">
    <source>
        <dbReference type="ARBA" id="ARBA00022932"/>
    </source>
</evidence>
<evidence type="ECO:0000256" key="1">
    <source>
        <dbReference type="ARBA" id="ARBA00002180"/>
    </source>
</evidence>
<protein>
    <recommendedName>
        <fullName evidence="24">Polyprotein</fullName>
    </recommendedName>
</protein>
<keyword evidence="5" id="KW-0479">Metal-binding</keyword>
<keyword evidence="23" id="KW-1185">Reference proteome</keyword>
<dbReference type="InterPro" id="IPR013103">
    <property type="entry name" value="RVT_2"/>
</dbReference>
<evidence type="ECO:0000256" key="6">
    <source>
        <dbReference type="ARBA" id="ARBA00022741"/>
    </source>
</evidence>
<keyword evidence="16" id="KW-0233">DNA recombination</keyword>
<gene>
    <name evidence="22" type="ORF">P43SY_010239</name>
</gene>
<dbReference type="GO" id="GO:0005524">
    <property type="term" value="F:ATP binding"/>
    <property type="evidence" value="ECO:0007669"/>
    <property type="project" value="UniProtKB-KW"/>
</dbReference>
<dbReference type="GO" id="GO:0003887">
    <property type="term" value="F:DNA-directed DNA polymerase activity"/>
    <property type="evidence" value="ECO:0007669"/>
    <property type="project" value="UniProtKB-KW"/>
</dbReference>
<evidence type="ECO:0000256" key="3">
    <source>
        <dbReference type="ARBA" id="ARBA00022670"/>
    </source>
</evidence>
<dbReference type="SUPFAM" id="SSF53098">
    <property type="entry name" value="Ribonuclease H-like"/>
    <property type="match status" value="1"/>
</dbReference>
<dbReference type="InterPro" id="IPR001878">
    <property type="entry name" value="Znf_CCHC"/>
</dbReference>
<evidence type="ECO:0000256" key="4">
    <source>
        <dbReference type="ARBA" id="ARBA00022722"/>
    </source>
</evidence>
<dbReference type="PROSITE" id="PS50994">
    <property type="entry name" value="INTEGRASE"/>
    <property type="match status" value="1"/>
</dbReference>
<evidence type="ECO:0000313" key="23">
    <source>
        <dbReference type="Proteomes" id="UP001209570"/>
    </source>
</evidence>
<dbReference type="InterPro" id="IPR057670">
    <property type="entry name" value="SH3_retrovirus"/>
</dbReference>
<dbReference type="Gene3D" id="3.30.420.10">
    <property type="entry name" value="Ribonuclease H-like superfamily/Ribonuclease H"/>
    <property type="match status" value="1"/>
</dbReference>
<dbReference type="GO" id="GO:0015074">
    <property type="term" value="P:DNA integration"/>
    <property type="evidence" value="ECO:0007669"/>
    <property type="project" value="UniProtKB-KW"/>
</dbReference>
<dbReference type="SUPFAM" id="SSF56672">
    <property type="entry name" value="DNA/RNA polymerases"/>
    <property type="match status" value="1"/>
</dbReference>
<dbReference type="InterPro" id="IPR054722">
    <property type="entry name" value="PolX-like_BBD"/>
</dbReference>
<evidence type="ECO:0000259" key="21">
    <source>
        <dbReference type="PROSITE" id="PS50994"/>
    </source>
</evidence>
<dbReference type="Pfam" id="PF07727">
    <property type="entry name" value="RVT_2"/>
    <property type="match status" value="1"/>
</dbReference>
<evidence type="ECO:0000256" key="9">
    <source>
        <dbReference type="ARBA" id="ARBA00022801"/>
    </source>
</evidence>
<feature type="region of interest" description="Disordered" evidence="19">
    <location>
        <begin position="699"/>
        <end position="724"/>
    </location>
</feature>
<feature type="region of interest" description="Disordered" evidence="19">
    <location>
        <begin position="797"/>
        <end position="826"/>
    </location>
</feature>
<comment type="caution">
    <text evidence="22">The sequence shown here is derived from an EMBL/GenBank/DDBJ whole genome shotgun (WGS) entry which is preliminary data.</text>
</comment>
<dbReference type="SUPFAM" id="SSF57756">
    <property type="entry name" value="Retrovirus zinc finger-like domains"/>
    <property type="match status" value="1"/>
</dbReference>
<feature type="region of interest" description="Disordered" evidence="19">
    <location>
        <begin position="177"/>
        <end position="216"/>
    </location>
</feature>
<dbReference type="GO" id="GO:0004190">
    <property type="term" value="F:aspartic-type endopeptidase activity"/>
    <property type="evidence" value="ECO:0007669"/>
    <property type="project" value="UniProtKB-KW"/>
</dbReference>
<keyword evidence="17" id="KW-0511">Multifunctional enzyme</keyword>
<keyword evidence="11" id="KW-0460">Magnesium</keyword>
<keyword evidence="8" id="KW-0255">Endonuclease</keyword>
<dbReference type="Pfam" id="PF22936">
    <property type="entry name" value="Pol_BBD"/>
    <property type="match status" value="1"/>
</dbReference>
<keyword evidence="10" id="KW-0067">ATP-binding</keyword>
<dbReference type="PANTHER" id="PTHR42648:SF11">
    <property type="entry name" value="TRANSPOSON TY4-P GAG-POL POLYPROTEIN"/>
    <property type="match status" value="1"/>
</dbReference>
<dbReference type="Pfam" id="PF14223">
    <property type="entry name" value="Retrotran_gag_2"/>
    <property type="match status" value="1"/>
</dbReference>
<keyword evidence="4" id="KW-0540">Nuclease</keyword>
<keyword evidence="6" id="KW-0547">Nucleotide-binding</keyword>
<dbReference type="Pfam" id="PF00665">
    <property type="entry name" value="rve"/>
    <property type="match status" value="1"/>
</dbReference>
<evidence type="ECO:0008006" key="24">
    <source>
        <dbReference type="Google" id="ProtNLM"/>
    </source>
</evidence>
<evidence type="ECO:0000256" key="13">
    <source>
        <dbReference type="ARBA" id="ARBA00022918"/>
    </source>
</evidence>
<dbReference type="Pfam" id="PF25597">
    <property type="entry name" value="SH3_retrovirus"/>
    <property type="match status" value="1"/>
</dbReference>
<dbReference type="GO" id="GO:0003964">
    <property type="term" value="F:RNA-directed DNA polymerase activity"/>
    <property type="evidence" value="ECO:0007669"/>
    <property type="project" value="UniProtKB-KW"/>
</dbReference>
<comment type="function">
    <text evidence="1">The aspartyl protease (PR) mediates the proteolytic cleavages of the Gag and Gag-Pol polyproteins after assembly of the VLP.</text>
</comment>
<accession>A0AAD5LAV5</accession>
<evidence type="ECO:0000256" key="7">
    <source>
        <dbReference type="ARBA" id="ARBA00022750"/>
    </source>
</evidence>
<dbReference type="GO" id="GO:0006310">
    <property type="term" value="P:DNA recombination"/>
    <property type="evidence" value="ECO:0007669"/>
    <property type="project" value="UniProtKB-KW"/>
</dbReference>
<dbReference type="GO" id="GO:0003676">
    <property type="term" value="F:nucleic acid binding"/>
    <property type="evidence" value="ECO:0007669"/>
    <property type="project" value="InterPro"/>
</dbReference>
<evidence type="ECO:0000259" key="20">
    <source>
        <dbReference type="PROSITE" id="PS50158"/>
    </source>
</evidence>
<dbReference type="EMBL" id="JAKCXM010000662">
    <property type="protein sequence ID" value="KAJ0392330.1"/>
    <property type="molecule type" value="Genomic_DNA"/>
</dbReference>
<proteinExistence type="predicted"/>
<feature type="domain" description="Integrase catalytic" evidence="21">
    <location>
        <begin position="447"/>
        <end position="613"/>
    </location>
</feature>
<dbReference type="CDD" id="cd09272">
    <property type="entry name" value="RNase_HI_RT_Ty1"/>
    <property type="match status" value="1"/>
</dbReference>
<keyword evidence="18" id="KW-0862">Zinc</keyword>
<evidence type="ECO:0000256" key="11">
    <source>
        <dbReference type="ARBA" id="ARBA00022842"/>
    </source>
</evidence>
<dbReference type="PANTHER" id="PTHR42648">
    <property type="entry name" value="TRANSPOSASE, PUTATIVE-RELATED"/>
    <property type="match status" value="1"/>
</dbReference>
<feature type="compositionally biased region" description="Basic and acidic residues" evidence="19">
    <location>
        <begin position="800"/>
        <end position="818"/>
    </location>
</feature>
<keyword evidence="14" id="KW-0808">Transferase</keyword>
<name>A0AAD5LAV5_PYTIN</name>
<keyword evidence="9" id="KW-0378">Hydrolase</keyword>
<dbReference type="GO" id="GO:0006508">
    <property type="term" value="P:proteolysis"/>
    <property type="evidence" value="ECO:0007669"/>
    <property type="project" value="UniProtKB-KW"/>
</dbReference>
<evidence type="ECO:0000256" key="2">
    <source>
        <dbReference type="ARBA" id="ARBA00022612"/>
    </source>
</evidence>
<keyword evidence="3" id="KW-0645">Protease</keyword>
<keyword evidence="14" id="KW-0239">DNA-directed DNA polymerase</keyword>